<keyword evidence="7 11" id="KW-0675">Receptor</keyword>
<organism evidence="11 12">
    <name type="scientific">Acropora cervicornis</name>
    <name type="common">Staghorn coral</name>
    <dbReference type="NCBI Taxonomy" id="6130"/>
    <lineage>
        <taxon>Eukaryota</taxon>
        <taxon>Metazoa</taxon>
        <taxon>Cnidaria</taxon>
        <taxon>Anthozoa</taxon>
        <taxon>Hexacorallia</taxon>
        <taxon>Scleractinia</taxon>
        <taxon>Astrocoeniina</taxon>
        <taxon>Acroporidae</taxon>
        <taxon>Acropora</taxon>
    </lineage>
</organism>
<dbReference type="Proteomes" id="UP001249851">
    <property type="component" value="Unassembled WGS sequence"/>
</dbReference>
<evidence type="ECO:0000256" key="4">
    <source>
        <dbReference type="ARBA" id="ARBA00022989"/>
    </source>
</evidence>
<feature type="transmembrane region" description="Helical" evidence="9">
    <location>
        <begin position="57"/>
        <end position="82"/>
    </location>
</feature>
<dbReference type="InterPro" id="IPR000276">
    <property type="entry name" value="GPCR_Rhodpsn"/>
</dbReference>
<keyword evidence="12" id="KW-1185">Reference proteome</keyword>
<evidence type="ECO:0000256" key="8">
    <source>
        <dbReference type="ARBA" id="ARBA00023224"/>
    </source>
</evidence>
<evidence type="ECO:0000259" key="10">
    <source>
        <dbReference type="PROSITE" id="PS50262"/>
    </source>
</evidence>
<feature type="transmembrane region" description="Helical" evidence="9">
    <location>
        <begin position="136"/>
        <end position="154"/>
    </location>
</feature>
<name>A0AAD9V3H7_ACRCE</name>
<evidence type="ECO:0000256" key="7">
    <source>
        <dbReference type="ARBA" id="ARBA00023170"/>
    </source>
</evidence>
<dbReference type="SUPFAM" id="SSF81321">
    <property type="entry name" value="Family A G protein-coupled receptor-like"/>
    <property type="match status" value="1"/>
</dbReference>
<reference evidence="11" key="1">
    <citation type="journal article" date="2023" name="G3 (Bethesda)">
        <title>Whole genome assembly and annotation of the endangered Caribbean coral Acropora cervicornis.</title>
        <authorList>
            <person name="Selwyn J.D."/>
            <person name="Vollmer S.V."/>
        </authorList>
    </citation>
    <scope>NUCLEOTIDE SEQUENCE</scope>
    <source>
        <strain evidence="11">K2</strain>
    </source>
</reference>
<evidence type="ECO:0000256" key="1">
    <source>
        <dbReference type="ARBA" id="ARBA00004651"/>
    </source>
</evidence>
<keyword evidence="5" id="KW-0297">G-protein coupled receptor</keyword>
<feature type="transmembrane region" description="Helical" evidence="9">
    <location>
        <begin position="185"/>
        <end position="207"/>
    </location>
</feature>
<comment type="subcellular location">
    <subcellularLocation>
        <location evidence="1">Cell membrane</location>
        <topology evidence="1">Multi-pass membrane protein</topology>
    </subcellularLocation>
</comment>
<evidence type="ECO:0000313" key="11">
    <source>
        <dbReference type="EMBL" id="KAK2559861.1"/>
    </source>
</evidence>
<dbReference type="GO" id="GO:0005886">
    <property type="term" value="C:plasma membrane"/>
    <property type="evidence" value="ECO:0007669"/>
    <property type="project" value="UniProtKB-SubCell"/>
</dbReference>
<keyword evidence="2" id="KW-1003">Cell membrane</keyword>
<comment type="caution">
    <text evidence="11">The sequence shown here is derived from an EMBL/GenBank/DDBJ whole genome shotgun (WGS) entry which is preliminary data.</text>
</comment>
<dbReference type="EMBL" id="JARQWQ010000038">
    <property type="protein sequence ID" value="KAK2559861.1"/>
    <property type="molecule type" value="Genomic_DNA"/>
</dbReference>
<evidence type="ECO:0000313" key="12">
    <source>
        <dbReference type="Proteomes" id="UP001249851"/>
    </source>
</evidence>
<dbReference type="PRINTS" id="PR00237">
    <property type="entry name" value="GPCRRHODOPSN"/>
</dbReference>
<dbReference type="CDD" id="cd00637">
    <property type="entry name" value="7tm_classA_rhodopsin-like"/>
    <property type="match status" value="1"/>
</dbReference>
<feature type="transmembrane region" description="Helical" evidence="9">
    <location>
        <begin position="275"/>
        <end position="295"/>
    </location>
</feature>
<protein>
    <submittedName>
        <fullName evidence="11">Trace amine-associated receptor 1</fullName>
    </submittedName>
</protein>
<feature type="transmembrane region" description="Helical" evidence="9">
    <location>
        <begin position="25"/>
        <end position="45"/>
    </location>
</feature>
<evidence type="ECO:0000256" key="3">
    <source>
        <dbReference type="ARBA" id="ARBA00022692"/>
    </source>
</evidence>
<sequence>MNISHDANEMLNSRDLVTTAVEGGLLFLITLMAFSGNLFLCYIIYKKQRFHTTTNTFTLALTMCYGLIATLVMPFTLGSLIAGQWVFGQVACDIQAFSFLAFTWISLLLLTLMTISRFFQVSRLTAYKKWFTLNRLYGMIMAIWSFVIILLISIEASSSKVYRFSSMNYLCSVSFKPTYPTKHTVHASVTLTLYILLPILSLIVWVAMQRHKPPHILANRETEQISLDEMKQNAEQRKTNRILLALILAVLVLWLPAVVINILDFTMGFPRQVQLASTFLWFVVPAINPVIHLALHRPFSKLGLKSLPMTAKHQNKVYAEEAI</sequence>
<reference evidence="11" key="2">
    <citation type="journal article" date="2023" name="Science">
        <title>Genomic signatures of disease resistance in endangered staghorn corals.</title>
        <authorList>
            <person name="Vollmer S.V."/>
            <person name="Selwyn J.D."/>
            <person name="Despard B.A."/>
            <person name="Roesel C.L."/>
        </authorList>
    </citation>
    <scope>NUCLEOTIDE SEQUENCE</scope>
    <source>
        <strain evidence="11">K2</strain>
    </source>
</reference>
<evidence type="ECO:0000256" key="2">
    <source>
        <dbReference type="ARBA" id="ARBA00022475"/>
    </source>
</evidence>
<feature type="transmembrane region" description="Helical" evidence="9">
    <location>
        <begin position="242"/>
        <end position="263"/>
    </location>
</feature>
<gene>
    <name evidence="11" type="ORF">P5673_017423</name>
</gene>
<dbReference type="Pfam" id="PF00001">
    <property type="entry name" value="7tm_1"/>
    <property type="match status" value="1"/>
</dbReference>
<keyword evidence="8" id="KW-0807">Transducer</keyword>
<keyword evidence="3 9" id="KW-0812">Transmembrane</keyword>
<dbReference type="PROSITE" id="PS50262">
    <property type="entry name" value="G_PROTEIN_RECEP_F1_2"/>
    <property type="match status" value="1"/>
</dbReference>
<accession>A0AAD9V3H7</accession>
<feature type="transmembrane region" description="Helical" evidence="9">
    <location>
        <begin position="94"/>
        <end position="115"/>
    </location>
</feature>
<dbReference type="GO" id="GO:0004930">
    <property type="term" value="F:G protein-coupled receptor activity"/>
    <property type="evidence" value="ECO:0007669"/>
    <property type="project" value="UniProtKB-KW"/>
</dbReference>
<feature type="domain" description="G-protein coupled receptors family 1 profile" evidence="10">
    <location>
        <begin position="36"/>
        <end position="292"/>
    </location>
</feature>
<evidence type="ECO:0000256" key="5">
    <source>
        <dbReference type="ARBA" id="ARBA00023040"/>
    </source>
</evidence>
<proteinExistence type="predicted"/>
<dbReference type="Gene3D" id="1.20.1070.10">
    <property type="entry name" value="Rhodopsin 7-helix transmembrane proteins"/>
    <property type="match status" value="1"/>
</dbReference>
<evidence type="ECO:0000256" key="6">
    <source>
        <dbReference type="ARBA" id="ARBA00023136"/>
    </source>
</evidence>
<dbReference type="AlphaFoldDB" id="A0AAD9V3H7"/>
<evidence type="ECO:0000256" key="9">
    <source>
        <dbReference type="SAM" id="Phobius"/>
    </source>
</evidence>
<keyword evidence="6 9" id="KW-0472">Membrane</keyword>
<keyword evidence="4 9" id="KW-1133">Transmembrane helix</keyword>
<dbReference type="PANTHER" id="PTHR22752">
    <property type="entry name" value="G PROTEIN-COUPLED RECEPTOR"/>
    <property type="match status" value="1"/>
</dbReference>
<dbReference type="InterPro" id="IPR017452">
    <property type="entry name" value="GPCR_Rhodpsn_7TM"/>
</dbReference>